<dbReference type="RefSeq" id="WP_126805832.1">
    <property type="nucleotide sequence ID" value="NZ_PIPP01000001.1"/>
</dbReference>
<gene>
    <name evidence="1" type="ORF">CWE13_02930</name>
</gene>
<organism evidence="1 2">
    <name type="scientific">Aliidiomarina shirensis</name>
    <dbReference type="NCBI Taxonomy" id="1048642"/>
    <lineage>
        <taxon>Bacteria</taxon>
        <taxon>Pseudomonadati</taxon>
        <taxon>Pseudomonadota</taxon>
        <taxon>Gammaproteobacteria</taxon>
        <taxon>Alteromonadales</taxon>
        <taxon>Idiomarinaceae</taxon>
        <taxon>Aliidiomarina</taxon>
    </lineage>
</organism>
<accession>A0A432WXX6</accession>
<dbReference type="EMBL" id="PIPP01000001">
    <property type="protein sequence ID" value="RUO38615.1"/>
    <property type="molecule type" value="Genomic_DNA"/>
</dbReference>
<dbReference type="PROSITE" id="PS51257">
    <property type="entry name" value="PROKAR_LIPOPROTEIN"/>
    <property type="match status" value="1"/>
</dbReference>
<protein>
    <submittedName>
        <fullName evidence="1">Uncharacterized protein</fullName>
    </submittedName>
</protein>
<sequence length="212" mass="23853">MKRITALSFFIFLAGCTTQHNIEREAEAAEQCISEAERLTLLNLDEEAFDQDPPSGGWRGIAEKSGCEIAAADLIRDYRERHNSTNTIIYWHEGQMRAMANDYAEAIALFEKSKKTKEKDLAGWNEYVDASIAFLRKDQQALIEAREALAAVAVPPGLDVKDGLLVITDNSGKPFKMRWPLNIDVVDGFIRCFEKDYRDAYGDSACRQTPPN</sequence>
<comment type="caution">
    <text evidence="1">The sequence shown here is derived from an EMBL/GenBank/DDBJ whole genome shotgun (WGS) entry which is preliminary data.</text>
</comment>
<evidence type="ECO:0000313" key="2">
    <source>
        <dbReference type="Proteomes" id="UP000286934"/>
    </source>
</evidence>
<name>A0A432WXX6_9GAMM</name>
<dbReference type="Proteomes" id="UP000286934">
    <property type="component" value="Unassembled WGS sequence"/>
</dbReference>
<dbReference type="OrthoDB" id="7202990at2"/>
<keyword evidence="2" id="KW-1185">Reference proteome</keyword>
<dbReference type="AlphaFoldDB" id="A0A432WXX6"/>
<reference evidence="2" key="1">
    <citation type="journal article" date="2018" name="Front. Microbiol.">
        <title>Genome-Based Analysis Reveals the Taxonomy and Diversity of the Family Idiomarinaceae.</title>
        <authorList>
            <person name="Liu Y."/>
            <person name="Lai Q."/>
            <person name="Shao Z."/>
        </authorList>
    </citation>
    <scope>NUCLEOTIDE SEQUENCE [LARGE SCALE GENOMIC DNA]</scope>
    <source>
        <strain evidence="2">AIS</strain>
    </source>
</reference>
<proteinExistence type="predicted"/>
<evidence type="ECO:0000313" key="1">
    <source>
        <dbReference type="EMBL" id="RUO38615.1"/>
    </source>
</evidence>